<dbReference type="OrthoDB" id="46144at2"/>
<dbReference type="EMBL" id="VLXZ01000002">
    <property type="protein sequence ID" value="TSB47690.1"/>
    <property type="molecule type" value="Genomic_DNA"/>
</dbReference>
<accession>A0A554A1W9</accession>
<name>A0A554A1W9_9BACI</name>
<dbReference type="RefSeq" id="WP_143847164.1">
    <property type="nucleotide sequence ID" value="NZ_VLXZ01000002.1"/>
</dbReference>
<evidence type="ECO:0000313" key="4">
    <source>
        <dbReference type="EMBL" id="TSB47690.1"/>
    </source>
</evidence>
<dbReference type="GO" id="GO:0008270">
    <property type="term" value="F:zinc ion binding"/>
    <property type="evidence" value="ECO:0007669"/>
    <property type="project" value="InterPro"/>
</dbReference>
<comment type="caution">
    <text evidence="4">The sequence shown here is derived from an EMBL/GenBank/DDBJ whole genome shotgun (WGS) entry which is preliminary data.</text>
</comment>
<evidence type="ECO:0000313" key="5">
    <source>
        <dbReference type="Proteomes" id="UP000318521"/>
    </source>
</evidence>
<keyword evidence="1" id="KW-0479">Metal-binding</keyword>
<feature type="domain" description="HIRAN" evidence="3">
    <location>
        <begin position="129"/>
        <end position="226"/>
    </location>
</feature>
<dbReference type="Gene3D" id="3.30.70.2330">
    <property type="match status" value="1"/>
</dbReference>
<dbReference type="GO" id="GO:0003677">
    <property type="term" value="F:DNA binding"/>
    <property type="evidence" value="ECO:0007669"/>
    <property type="project" value="UniProtKB-KW"/>
</dbReference>
<dbReference type="SMART" id="SM00910">
    <property type="entry name" value="HIRAN"/>
    <property type="match status" value="1"/>
</dbReference>
<dbReference type="AlphaFoldDB" id="A0A554A1W9"/>
<dbReference type="Pfam" id="PF08797">
    <property type="entry name" value="HIRAN"/>
    <property type="match status" value="1"/>
</dbReference>
<proteinExistence type="predicted"/>
<dbReference type="GO" id="GO:0016818">
    <property type="term" value="F:hydrolase activity, acting on acid anhydrides, in phosphorus-containing anhydrides"/>
    <property type="evidence" value="ECO:0007669"/>
    <property type="project" value="InterPro"/>
</dbReference>
<keyword evidence="5" id="KW-1185">Reference proteome</keyword>
<gene>
    <name evidence="4" type="ORF">FN960_04010</name>
</gene>
<evidence type="ECO:0000256" key="1">
    <source>
        <dbReference type="ARBA" id="ARBA00022723"/>
    </source>
</evidence>
<keyword evidence="2" id="KW-0378">Hydrolase</keyword>
<organism evidence="4 5">
    <name type="scientific">Alkalicoccobacillus porphyridii</name>
    <dbReference type="NCBI Taxonomy" id="2597270"/>
    <lineage>
        <taxon>Bacteria</taxon>
        <taxon>Bacillati</taxon>
        <taxon>Bacillota</taxon>
        <taxon>Bacilli</taxon>
        <taxon>Bacillales</taxon>
        <taxon>Bacillaceae</taxon>
        <taxon>Alkalicoccobacillus</taxon>
    </lineage>
</organism>
<dbReference type="InterPro" id="IPR014905">
    <property type="entry name" value="HIRAN"/>
</dbReference>
<sequence>MSNLLWLIWQNKESRYKYHVGNLYYKSNGYYFEYNKDGHSRNVFEAMDNGFLPLANFPTLGKAYYSPTLFPAFTKRLPNKRRPDYNELLEKFGVDTKASDMELLRITKGKTNMDSMELIMPITVDPSGSFNLTFHIEGWRYYNGSKVWSDLEKDQTVHLILEPYNEHDDFAVSIHSKSGEKLGYAPAVYSEFITKNINRLNQSKILKKQETAIPEMKVMIHLQGVVEQSSVNYTNMSPVEEHLVK</sequence>
<evidence type="ECO:0000256" key="2">
    <source>
        <dbReference type="ARBA" id="ARBA00022801"/>
    </source>
</evidence>
<evidence type="ECO:0000259" key="3">
    <source>
        <dbReference type="SMART" id="SM00910"/>
    </source>
</evidence>
<dbReference type="Proteomes" id="UP000318521">
    <property type="component" value="Unassembled WGS sequence"/>
</dbReference>
<protein>
    <submittedName>
        <fullName evidence="4">DNA-binding protein</fullName>
    </submittedName>
</protein>
<keyword evidence="4" id="KW-0238">DNA-binding</keyword>
<reference evidence="4 5" key="1">
    <citation type="submission" date="2019-07" db="EMBL/GenBank/DDBJ databases">
        <authorList>
            <person name="Park Y.J."/>
            <person name="Jeong S.E."/>
            <person name="Jung H.S."/>
        </authorList>
    </citation>
    <scope>NUCLEOTIDE SEQUENCE [LARGE SCALE GENOMIC DNA]</scope>
    <source>
        <strain evidence="5">P16(2019)</strain>
    </source>
</reference>